<reference evidence="2 3" key="1">
    <citation type="submission" date="2012-02" db="EMBL/GenBank/DDBJ databases">
        <title>Complete genome sequence of Phycisphaera mikurensis NBRC 102666.</title>
        <authorList>
            <person name="Ankai A."/>
            <person name="Hosoyama A."/>
            <person name="Terui Y."/>
            <person name="Sekine M."/>
            <person name="Fukai R."/>
            <person name="Kato Y."/>
            <person name="Nakamura S."/>
            <person name="Yamada-Narita S."/>
            <person name="Kawakoshi A."/>
            <person name="Fukunaga Y."/>
            <person name="Yamazaki S."/>
            <person name="Fujita N."/>
        </authorList>
    </citation>
    <scope>NUCLEOTIDE SEQUENCE [LARGE SCALE GENOMIC DNA]</scope>
    <source>
        <strain evidence="3">NBRC 102666 / KCTC 22515 / FYK2301M01</strain>
    </source>
</reference>
<dbReference type="Pfam" id="PF04306">
    <property type="entry name" value="DUF456"/>
    <property type="match status" value="1"/>
</dbReference>
<dbReference type="STRING" id="1142394.PSMK_15550"/>
<dbReference type="Proteomes" id="UP000007881">
    <property type="component" value="Chromosome"/>
</dbReference>
<protein>
    <recommendedName>
        <fullName evidence="4">DUF456 family protein</fullName>
    </recommendedName>
</protein>
<dbReference type="HOGENOM" id="CLU_1509256_0_0_0"/>
<evidence type="ECO:0000256" key="1">
    <source>
        <dbReference type="SAM" id="Phobius"/>
    </source>
</evidence>
<feature type="transmembrane region" description="Helical" evidence="1">
    <location>
        <begin position="92"/>
        <end position="112"/>
    </location>
</feature>
<sequence>MDLALLLLVAAALLLTNAAGVVMVALQLPGTWLMLAATAAAAWWGWSPDPGLRWIGWGTLAALGGLALLGEVVEAVAGALGSRQAGGSRRGALLAIAGGIAGAIGGTFALPIPIVGTLLGASVGAGAGSMLGDAWAGRDLSAVWAAGRGAAIGKFAGSVGKLGIAIAMFVLVAAALVF</sequence>
<feature type="transmembrane region" description="Helical" evidence="1">
    <location>
        <begin position="158"/>
        <end position="177"/>
    </location>
</feature>
<evidence type="ECO:0000313" key="3">
    <source>
        <dbReference type="Proteomes" id="UP000007881"/>
    </source>
</evidence>
<dbReference type="RefSeq" id="WP_014436932.1">
    <property type="nucleotide sequence ID" value="NC_017080.1"/>
</dbReference>
<name>I0IEM6_PHYMF</name>
<keyword evidence="3" id="KW-1185">Reference proteome</keyword>
<feature type="transmembrane region" description="Helical" evidence="1">
    <location>
        <begin position="54"/>
        <end position="80"/>
    </location>
</feature>
<evidence type="ECO:0000313" key="2">
    <source>
        <dbReference type="EMBL" id="BAM03714.1"/>
    </source>
</evidence>
<keyword evidence="1" id="KW-0472">Membrane</keyword>
<gene>
    <name evidence="2" type="ordered locus">PSMK_15550</name>
</gene>
<organism evidence="2 3">
    <name type="scientific">Phycisphaera mikurensis (strain NBRC 102666 / KCTC 22515 / FYK2301M01)</name>
    <dbReference type="NCBI Taxonomy" id="1142394"/>
    <lineage>
        <taxon>Bacteria</taxon>
        <taxon>Pseudomonadati</taxon>
        <taxon>Planctomycetota</taxon>
        <taxon>Phycisphaerae</taxon>
        <taxon>Phycisphaerales</taxon>
        <taxon>Phycisphaeraceae</taxon>
        <taxon>Phycisphaera</taxon>
    </lineage>
</organism>
<keyword evidence="1" id="KW-0812">Transmembrane</keyword>
<dbReference type="InterPro" id="IPR007403">
    <property type="entry name" value="DUF456"/>
</dbReference>
<accession>I0IEM6</accession>
<dbReference type="AlphaFoldDB" id="I0IEM6"/>
<dbReference type="EMBL" id="AP012338">
    <property type="protein sequence ID" value="BAM03714.1"/>
    <property type="molecule type" value="Genomic_DNA"/>
</dbReference>
<keyword evidence="1" id="KW-1133">Transmembrane helix</keyword>
<dbReference type="KEGG" id="phm:PSMK_15550"/>
<dbReference type="eggNOG" id="COG2839">
    <property type="taxonomic scope" value="Bacteria"/>
</dbReference>
<proteinExistence type="predicted"/>
<evidence type="ECO:0008006" key="4">
    <source>
        <dbReference type="Google" id="ProtNLM"/>
    </source>
</evidence>